<sequence>MATSNSSSNAGALFARLIGAIVALSGLALTGGGLYLAILGGSWYYLIAGIAMLVSGIQLIRRRMSGAWIFALVLLGTVIWSAWESGLNYWRWIPRLDLVLILSILVALVTPALHQGLSRRAGVSSAGVLFLALVIAGALAFVPGRGYEKLESVPDVASANAFVTDVGSKQMSDAPAAKNWAAYGGDDAATRYSQLDQITPNNVDELQVAWHYHTGDVVKEKWGTENTPLKVGDDLYVCTGHDILISLDAATGEENWRYDPQVPDKAIPYTAACRGVTYYRVPQDRLKEASSAATPAESEHSTAPSDAATTTSDTEQTVADTSDIACRERIIVGTLDARLIEVDAQTGKPCSSFGQHGQVDITRHMGPTPPGYVAIDTAPVVVRNVLVTGHQVLDGQSASEPSGVIKGYDVVTGELLWAWDPAKPEQSKPLTGDAIYKRGSPNMWTTAIGDSQLGMVYLPMGNALPDYWSSNRNKAEKTYSSGIVALNVETGLPAWHFQSAHNDVWDYDLGAQPTLIDFPTDHGKVPALILPTKQAEIYVLNRKTGKPLGGGVEERPVPQGGVEPTQRSPTQPFSRYANLRFPPLTPRDTWGMSPFDQLYCRIQFQRARYDGPYTPPMANQPYIQYPSYNGGSDWGSVAIDPTRGVIIANYNNMAMYNQLVPRARVKALGWSTRIEKNQGATSVEGAGAPQVGAPFGVDINAGWRNPYTGLLCTQPPYGGIRAIDLASGETLWDRPLGTARANGPWGIESHLPINIGTPNNGGSVVTAGGLVFIAAATDNLFRALDIETGKTVWSAPLPAGGQANPIVYKANGREYVMIRASGHHFMHTPKGDSVIAYALPRQDDDS</sequence>
<evidence type="ECO:0000259" key="6">
    <source>
        <dbReference type="Pfam" id="PF01011"/>
    </source>
</evidence>
<evidence type="ECO:0000256" key="3">
    <source>
        <dbReference type="ARBA" id="ARBA00023002"/>
    </source>
</evidence>
<dbReference type="InterPro" id="IPR011047">
    <property type="entry name" value="Quinoprotein_ADH-like_sf"/>
</dbReference>
<dbReference type="SUPFAM" id="SSF50998">
    <property type="entry name" value="Quinoprotein alcohol dehydrogenase-like"/>
    <property type="match status" value="1"/>
</dbReference>
<evidence type="ECO:0000256" key="1">
    <source>
        <dbReference type="ARBA" id="ARBA00001931"/>
    </source>
</evidence>
<dbReference type="GO" id="GO:0008876">
    <property type="term" value="F:quinoprotein glucose dehydrogenase activity"/>
    <property type="evidence" value="ECO:0007669"/>
    <property type="project" value="TreeGrafter"/>
</dbReference>
<protein>
    <submittedName>
        <fullName evidence="7">Quinoprotein glucose dehydrogenase</fullName>
    </submittedName>
</protein>
<feature type="region of interest" description="Disordered" evidence="4">
    <location>
        <begin position="548"/>
        <end position="577"/>
    </location>
</feature>
<feature type="domain" description="Pyrrolo-quinoline quinone repeat" evidence="6">
    <location>
        <begin position="180"/>
        <end position="816"/>
    </location>
</feature>
<dbReference type="PANTHER" id="PTHR32303:SF4">
    <property type="entry name" value="QUINOPROTEIN GLUCOSE DEHYDROGENASE"/>
    <property type="match status" value="1"/>
</dbReference>
<dbReference type="CDD" id="cd10280">
    <property type="entry name" value="PQQ_mGDH"/>
    <property type="match status" value="1"/>
</dbReference>
<organism evidence="7 8">
    <name type="scientific">Chromohalobacter marismortui</name>
    <dbReference type="NCBI Taxonomy" id="42055"/>
    <lineage>
        <taxon>Bacteria</taxon>
        <taxon>Pseudomonadati</taxon>
        <taxon>Pseudomonadota</taxon>
        <taxon>Gammaproteobacteria</taxon>
        <taxon>Oceanospirillales</taxon>
        <taxon>Halomonadaceae</taxon>
        <taxon>Chromohalobacter</taxon>
    </lineage>
</organism>
<feature type="transmembrane region" description="Helical" evidence="5">
    <location>
        <begin position="121"/>
        <end position="142"/>
    </location>
</feature>
<dbReference type="Gene3D" id="2.140.10.10">
    <property type="entry name" value="Quinoprotein alcohol dehydrogenase-like superfamily"/>
    <property type="match status" value="2"/>
</dbReference>
<dbReference type="InterPro" id="IPR017511">
    <property type="entry name" value="PQQ_mDH"/>
</dbReference>
<feature type="transmembrane region" description="Helical" evidence="5">
    <location>
        <begin position="12"/>
        <end position="37"/>
    </location>
</feature>
<keyword evidence="8" id="KW-1185">Reference proteome</keyword>
<evidence type="ECO:0000256" key="2">
    <source>
        <dbReference type="ARBA" id="ARBA00008156"/>
    </source>
</evidence>
<dbReference type="InterPro" id="IPR018391">
    <property type="entry name" value="PQQ_b-propeller_rpt"/>
</dbReference>
<dbReference type="NCBIfam" id="TIGR03074">
    <property type="entry name" value="PQQ_membr_DH"/>
    <property type="match status" value="1"/>
</dbReference>
<evidence type="ECO:0000256" key="4">
    <source>
        <dbReference type="SAM" id="MobiDB-lite"/>
    </source>
</evidence>
<evidence type="ECO:0000256" key="5">
    <source>
        <dbReference type="SAM" id="Phobius"/>
    </source>
</evidence>
<evidence type="ECO:0000313" key="8">
    <source>
        <dbReference type="Proteomes" id="UP000295380"/>
    </source>
</evidence>
<feature type="transmembrane region" description="Helical" evidence="5">
    <location>
        <begin position="67"/>
        <end position="83"/>
    </location>
</feature>
<dbReference type="PANTHER" id="PTHR32303">
    <property type="entry name" value="QUINOPROTEIN ALCOHOL DEHYDROGENASE (CYTOCHROME C)"/>
    <property type="match status" value="1"/>
</dbReference>
<dbReference type="Proteomes" id="UP000295380">
    <property type="component" value="Unassembled WGS sequence"/>
</dbReference>
<comment type="caution">
    <text evidence="7">The sequence shown here is derived from an EMBL/GenBank/DDBJ whole genome shotgun (WGS) entry which is preliminary data.</text>
</comment>
<dbReference type="InterPro" id="IPR002372">
    <property type="entry name" value="PQQ_rpt_dom"/>
</dbReference>
<dbReference type="GO" id="GO:0048038">
    <property type="term" value="F:quinone binding"/>
    <property type="evidence" value="ECO:0007669"/>
    <property type="project" value="InterPro"/>
</dbReference>
<evidence type="ECO:0000313" key="7">
    <source>
        <dbReference type="EMBL" id="TDU20489.1"/>
    </source>
</evidence>
<accession>A0A4R7NJB0</accession>
<keyword evidence="3" id="KW-0560">Oxidoreductase</keyword>
<feature type="transmembrane region" description="Helical" evidence="5">
    <location>
        <begin position="43"/>
        <end position="60"/>
    </location>
</feature>
<keyword evidence="5" id="KW-1133">Transmembrane helix</keyword>
<dbReference type="EMBL" id="SOBR01000006">
    <property type="protein sequence ID" value="TDU20489.1"/>
    <property type="molecule type" value="Genomic_DNA"/>
</dbReference>
<name>A0A4R7NJB0_9GAMM</name>
<dbReference type="GO" id="GO:0016020">
    <property type="term" value="C:membrane"/>
    <property type="evidence" value="ECO:0007669"/>
    <property type="project" value="InterPro"/>
</dbReference>
<reference evidence="7 8" key="1">
    <citation type="submission" date="2019-03" db="EMBL/GenBank/DDBJ databases">
        <title>Genomic Encyclopedia of Type Strains, Phase IV (KMG-IV): sequencing the most valuable type-strain genomes for metagenomic binning, comparative biology and taxonomic classification.</title>
        <authorList>
            <person name="Goeker M."/>
        </authorList>
    </citation>
    <scope>NUCLEOTIDE SEQUENCE [LARGE SCALE GENOMIC DNA]</scope>
    <source>
        <strain evidence="7 8">DSM 6770</strain>
    </source>
</reference>
<dbReference type="SMART" id="SM00564">
    <property type="entry name" value="PQQ"/>
    <property type="match status" value="3"/>
</dbReference>
<feature type="compositionally biased region" description="Low complexity" evidence="4">
    <location>
        <begin position="289"/>
        <end position="320"/>
    </location>
</feature>
<dbReference type="RefSeq" id="WP_243833197.1">
    <property type="nucleotide sequence ID" value="NZ_SOBR01000006.1"/>
</dbReference>
<proteinExistence type="inferred from homology"/>
<feature type="transmembrane region" description="Helical" evidence="5">
    <location>
        <begin position="89"/>
        <end position="109"/>
    </location>
</feature>
<dbReference type="AlphaFoldDB" id="A0A4R7NJB0"/>
<keyword evidence="5" id="KW-0812">Transmembrane</keyword>
<dbReference type="Pfam" id="PF01011">
    <property type="entry name" value="PQQ"/>
    <property type="match status" value="1"/>
</dbReference>
<keyword evidence="5" id="KW-0472">Membrane</keyword>
<feature type="region of interest" description="Disordered" evidence="4">
    <location>
        <begin position="288"/>
        <end position="320"/>
    </location>
</feature>
<comment type="cofactor">
    <cofactor evidence="1">
        <name>pyrroloquinoline quinone</name>
        <dbReference type="ChEBI" id="CHEBI:58442"/>
    </cofactor>
</comment>
<gene>
    <name evidence="7" type="ORF">C8E00_106140</name>
</gene>
<comment type="similarity">
    <text evidence="2">Belongs to the bacterial PQQ dehydrogenase family.</text>
</comment>